<keyword evidence="3" id="KW-1185">Reference proteome</keyword>
<dbReference type="STRING" id="1088818.A0A2H9ZTH4"/>
<gene>
    <name evidence="2" type="primary">RPL18AA</name>
    <name evidence="2" type="ORF">AXF42_Ash019330</name>
</gene>
<keyword evidence="2" id="KW-0687">Ribonucleoprotein</keyword>
<sequence length="161" mass="17241">MMVAGEEERNRTNVPLENHRYGTFHHPTAAPLPAAPLPCSPCNFQQQPQEGPAPFPGHVAVPVGYQLIPCAVVAEGVPVGVPPRLPCCGIGIGWAFNLDLVSCLESKIVEGVVFRIKMLVIMARFLLAAVPWYVGALILLTGALDYREKPGLVACTVAVSF</sequence>
<dbReference type="PANTHER" id="PTHR46631">
    <property type="entry name" value="60S RIBOSOMAL PROTEIN L18A-LIKE"/>
    <property type="match status" value="1"/>
</dbReference>
<proteinExistence type="predicted"/>
<evidence type="ECO:0000313" key="2">
    <source>
        <dbReference type="EMBL" id="PKA46589.1"/>
    </source>
</evidence>
<dbReference type="AlphaFoldDB" id="A0A2H9ZTH4"/>
<dbReference type="GO" id="GO:0005840">
    <property type="term" value="C:ribosome"/>
    <property type="evidence" value="ECO:0007669"/>
    <property type="project" value="UniProtKB-KW"/>
</dbReference>
<evidence type="ECO:0000256" key="1">
    <source>
        <dbReference type="SAM" id="Phobius"/>
    </source>
</evidence>
<keyword evidence="1" id="KW-0812">Transmembrane</keyword>
<keyword evidence="1" id="KW-0472">Membrane</keyword>
<reference evidence="2 3" key="1">
    <citation type="journal article" date="2017" name="Nature">
        <title>The Apostasia genome and the evolution of orchids.</title>
        <authorList>
            <person name="Zhang G.Q."/>
            <person name="Liu K.W."/>
            <person name="Li Z."/>
            <person name="Lohaus R."/>
            <person name="Hsiao Y.Y."/>
            <person name="Niu S.C."/>
            <person name="Wang J.Y."/>
            <person name="Lin Y.C."/>
            <person name="Xu Q."/>
            <person name="Chen L.J."/>
            <person name="Yoshida K."/>
            <person name="Fujiwara S."/>
            <person name="Wang Z.W."/>
            <person name="Zhang Y.Q."/>
            <person name="Mitsuda N."/>
            <person name="Wang M."/>
            <person name="Liu G.H."/>
            <person name="Pecoraro L."/>
            <person name="Huang H.X."/>
            <person name="Xiao X.J."/>
            <person name="Lin M."/>
            <person name="Wu X.Y."/>
            <person name="Wu W.L."/>
            <person name="Chen Y.Y."/>
            <person name="Chang S.B."/>
            <person name="Sakamoto S."/>
            <person name="Ohme-Takagi M."/>
            <person name="Yagi M."/>
            <person name="Zeng S.J."/>
            <person name="Shen C.Y."/>
            <person name="Yeh C.M."/>
            <person name="Luo Y.B."/>
            <person name="Tsai W.C."/>
            <person name="Van de Peer Y."/>
            <person name="Liu Z.J."/>
        </authorList>
    </citation>
    <scope>NUCLEOTIDE SEQUENCE [LARGE SCALE GENOMIC DNA]</scope>
    <source>
        <strain evidence="3">cv. Shenzhen</strain>
        <tissue evidence="2">Stem</tissue>
    </source>
</reference>
<protein>
    <submittedName>
        <fullName evidence="2">60S ribosomal protein L18a-1</fullName>
    </submittedName>
</protein>
<name>A0A2H9ZTH4_9ASPA</name>
<keyword evidence="2" id="KW-0689">Ribosomal protein</keyword>
<dbReference type="EMBL" id="KZ454129">
    <property type="protein sequence ID" value="PKA46589.1"/>
    <property type="molecule type" value="Genomic_DNA"/>
</dbReference>
<dbReference type="Proteomes" id="UP000236161">
    <property type="component" value="Unassembled WGS sequence"/>
</dbReference>
<dbReference type="InterPro" id="IPR044804">
    <property type="entry name" value="Ribosomal_eL20z-like"/>
</dbReference>
<keyword evidence="1" id="KW-1133">Transmembrane helix</keyword>
<dbReference type="OrthoDB" id="1304551at2759"/>
<accession>A0A2H9ZTH4</accession>
<evidence type="ECO:0000313" key="3">
    <source>
        <dbReference type="Proteomes" id="UP000236161"/>
    </source>
</evidence>
<feature type="transmembrane region" description="Helical" evidence="1">
    <location>
        <begin position="125"/>
        <end position="144"/>
    </location>
</feature>
<dbReference type="PANTHER" id="PTHR46631:SF4">
    <property type="entry name" value="OS06G0359400 PROTEIN"/>
    <property type="match status" value="1"/>
</dbReference>
<organism evidence="2 3">
    <name type="scientific">Apostasia shenzhenica</name>
    <dbReference type="NCBI Taxonomy" id="1088818"/>
    <lineage>
        <taxon>Eukaryota</taxon>
        <taxon>Viridiplantae</taxon>
        <taxon>Streptophyta</taxon>
        <taxon>Embryophyta</taxon>
        <taxon>Tracheophyta</taxon>
        <taxon>Spermatophyta</taxon>
        <taxon>Magnoliopsida</taxon>
        <taxon>Liliopsida</taxon>
        <taxon>Asparagales</taxon>
        <taxon>Orchidaceae</taxon>
        <taxon>Apostasioideae</taxon>
        <taxon>Apostasia</taxon>
    </lineage>
</organism>